<evidence type="ECO:0000313" key="2">
    <source>
        <dbReference type="EMBL" id="KNE95836.1"/>
    </source>
</evidence>
<protein>
    <submittedName>
        <fullName evidence="2">Uncharacterized protein</fullName>
    </submittedName>
</protein>
<gene>
    <name evidence="2" type="ORF">PSTG_10896</name>
</gene>
<dbReference type="AlphaFoldDB" id="A0A0L0V9G5"/>
<feature type="region of interest" description="Disordered" evidence="1">
    <location>
        <begin position="16"/>
        <end position="46"/>
    </location>
</feature>
<evidence type="ECO:0000256" key="1">
    <source>
        <dbReference type="SAM" id="MobiDB-lite"/>
    </source>
</evidence>
<name>A0A0L0V9G5_9BASI</name>
<dbReference type="Proteomes" id="UP000054564">
    <property type="component" value="Unassembled WGS sequence"/>
</dbReference>
<comment type="caution">
    <text evidence="2">The sequence shown here is derived from an EMBL/GenBank/DDBJ whole genome shotgun (WGS) entry which is preliminary data.</text>
</comment>
<keyword evidence="3" id="KW-1185">Reference proteome</keyword>
<dbReference type="OrthoDB" id="10466437at2759"/>
<reference evidence="3" key="1">
    <citation type="submission" date="2014-03" db="EMBL/GenBank/DDBJ databases">
        <title>The Genome Sequence of Puccinia striiformis f. sp. tritici PST-78.</title>
        <authorList>
            <consortium name="The Broad Institute Genome Sequencing Platform"/>
            <person name="Cuomo C."/>
            <person name="Hulbert S."/>
            <person name="Chen X."/>
            <person name="Walker B."/>
            <person name="Young S.K."/>
            <person name="Zeng Q."/>
            <person name="Gargeya S."/>
            <person name="Fitzgerald M."/>
            <person name="Haas B."/>
            <person name="Abouelleil A."/>
            <person name="Alvarado L."/>
            <person name="Arachchi H.M."/>
            <person name="Berlin A.M."/>
            <person name="Chapman S.B."/>
            <person name="Goldberg J."/>
            <person name="Griggs A."/>
            <person name="Gujja S."/>
            <person name="Hansen M."/>
            <person name="Howarth C."/>
            <person name="Imamovic A."/>
            <person name="Larimer J."/>
            <person name="McCowan C."/>
            <person name="Montmayeur A."/>
            <person name="Murphy C."/>
            <person name="Neiman D."/>
            <person name="Pearson M."/>
            <person name="Priest M."/>
            <person name="Roberts A."/>
            <person name="Saif S."/>
            <person name="Shea T."/>
            <person name="Sisk P."/>
            <person name="Sykes S."/>
            <person name="Wortman J."/>
            <person name="Nusbaum C."/>
            <person name="Birren B."/>
        </authorList>
    </citation>
    <scope>NUCLEOTIDE SEQUENCE [LARGE SCALE GENOMIC DNA]</scope>
    <source>
        <strain evidence="3">race PST-78</strain>
    </source>
</reference>
<evidence type="ECO:0000313" key="3">
    <source>
        <dbReference type="Proteomes" id="UP000054564"/>
    </source>
</evidence>
<accession>A0A0L0V9G5</accession>
<organism evidence="2 3">
    <name type="scientific">Puccinia striiformis f. sp. tritici PST-78</name>
    <dbReference type="NCBI Taxonomy" id="1165861"/>
    <lineage>
        <taxon>Eukaryota</taxon>
        <taxon>Fungi</taxon>
        <taxon>Dikarya</taxon>
        <taxon>Basidiomycota</taxon>
        <taxon>Pucciniomycotina</taxon>
        <taxon>Pucciniomycetes</taxon>
        <taxon>Pucciniales</taxon>
        <taxon>Pucciniaceae</taxon>
        <taxon>Puccinia</taxon>
    </lineage>
</organism>
<dbReference type="EMBL" id="AJIL01000091">
    <property type="protein sequence ID" value="KNE95836.1"/>
    <property type="molecule type" value="Genomic_DNA"/>
</dbReference>
<sequence>MTLIEARKMYFQEWLDTKNGGGKDKNQHKRKSAGQRVEVAKPKRPKVDHGQVLFAVPSTEDLDVGIVGH</sequence>
<proteinExistence type="predicted"/>